<dbReference type="EMBL" id="JNBQ01000011">
    <property type="protein sequence ID" value="KLN34690.1"/>
    <property type="molecule type" value="Genomic_DNA"/>
</dbReference>
<evidence type="ECO:0000259" key="1">
    <source>
        <dbReference type="Pfam" id="PF26366"/>
    </source>
</evidence>
<accession>A0A0H2KMC5</accession>
<evidence type="ECO:0000313" key="2">
    <source>
        <dbReference type="EMBL" id="KLN34690.1"/>
    </source>
</evidence>
<proteinExistence type="predicted"/>
<comment type="caution">
    <text evidence="2">The sequence shown here is derived from an EMBL/GenBank/DDBJ whole genome shotgun (WGS) entry which is preliminary data.</text>
</comment>
<name>A0A0H2KMC5_9MICO</name>
<feature type="domain" description="DUF8094" evidence="1">
    <location>
        <begin position="52"/>
        <end position="337"/>
    </location>
</feature>
<dbReference type="InterPro" id="IPR058407">
    <property type="entry name" value="DUF8094"/>
</dbReference>
<evidence type="ECO:0000313" key="3">
    <source>
        <dbReference type="Proteomes" id="UP000035265"/>
    </source>
</evidence>
<dbReference type="PATRIC" id="fig|264251.5.peg.2243"/>
<dbReference type="Pfam" id="PF26366">
    <property type="entry name" value="DUF8094"/>
    <property type="match status" value="1"/>
</dbReference>
<keyword evidence="3" id="KW-1185">Reference proteome</keyword>
<protein>
    <recommendedName>
        <fullName evidence="1">DUF8094 domain-containing protein</fullName>
    </recommendedName>
</protein>
<sequence>MISTARDTARPRGARRYLAGVAGGLVGALLLAACSAPLPTAQPDPTQDPPPPVLSEAQETVVLDAVASALAAASEANDPKQLEGRVTGPALAIRTSQLAVAAARGNADLVTELPTEAQQVVIPTTQTWPRTSYAVSVQPESLQTPRLSVLEQAGARDPYQLWAWVRLLPGVTMPSFADPSIGSEAVAPDDSSLLVTPTDAVAQYADVLNLGTGSGYAESFEDDSFRTLLAERAQAWTTALEPAAGKYALTFTPNADEPVRSVRTADGGALVVGAMTSQESMTAEEGAQVPPDTETIKALYGDKTPTNVLKVGYQDVVALYVPPAGSEEKIRVVGNEHVATSVANS</sequence>
<dbReference type="Proteomes" id="UP000035265">
    <property type="component" value="Unassembled WGS sequence"/>
</dbReference>
<dbReference type="STRING" id="264251.FB00_11010"/>
<dbReference type="AlphaFoldDB" id="A0A0H2KMC5"/>
<organism evidence="2 3">
    <name type="scientific">Cellulosimicrobium funkei</name>
    <dbReference type="NCBI Taxonomy" id="264251"/>
    <lineage>
        <taxon>Bacteria</taxon>
        <taxon>Bacillati</taxon>
        <taxon>Actinomycetota</taxon>
        <taxon>Actinomycetes</taxon>
        <taxon>Micrococcales</taxon>
        <taxon>Promicromonosporaceae</taxon>
        <taxon>Cellulosimicrobium</taxon>
    </lineage>
</organism>
<dbReference type="RefSeq" id="WP_052877589.1">
    <property type="nucleotide sequence ID" value="NZ_JNBQ01000011.1"/>
</dbReference>
<dbReference type="PROSITE" id="PS51257">
    <property type="entry name" value="PROKAR_LIPOPROTEIN"/>
    <property type="match status" value="1"/>
</dbReference>
<gene>
    <name evidence="2" type="ORF">FB00_11010</name>
</gene>
<reference evidence="2 3" key="1">
    <citation type="submission" date="2014-05" db="EMBL/GenBank/DDBJ databases">
        <title>Cellulosimicrobium funkei U11 genome.</title>
        <authorList>
            <person name="Hu C."/>
            <person name="Gong Y."/>
            <person name="Wan W."/>
            <person name="Jiang M."/>
        </authorList>
    </citation>
    <scope>NUCLEOTIDE SEQUENCE [LARGE SCALE GENOMIC DNA]</scope>
    <source>
        <strain evidence="2 3">U11</strain>
    </source>
</reference>